<dbReference type="Pfam" id="PF00205">
    <property type="entry name" value="TPP_enzyme_M"/>
    <property type="match status" value="1"/>
</dbReference>
<dbReference type="SUPFAM" id="SSF52518">
    <property type="entry name" value="Thiamin diphosphate-binding fold (THDP-binding)"/>
    <property type="match status" value="2"/>
</dbReference>
<organism evidence="9 10">
    <name type="scientific">Parasedimentitalea maritima</name>
    <dbReference type="NCBI Taxonomy" id="2578117"/>
    <lineage>
        <taxon>Bacteria</taxon>
        <taxon>Pseudomonadati</taxon>
        <taxon>Pseudomonadota</taxon>
        <taxon>Alphaproteobacteria</taxon>
        <taxon>Rhodobacterales</taxon>
        <taxon>Paracoccaceae</taxon>
        <taxon>Parasedimentitalea</taxon>
    </lineage>
</organism>
<dbReference type="FunFam" id="3.40.50.970:FF:000007">
    <property type="entry name" value="Acetolactate synthase"/>
    <property type="match status" value="1"/>
</dbReference>
<dbReference type="InterPro" id="IPR011766">
    <property type="entry name" value="TPP_enzyme_TPP-bd"/>
</dbReference>
<evidence type="ECO:0000313" key="9">
    <source>
        <dbReference type="EMBL" id="KAE9629261.1"/>
    </source>
</evidence>
<feature type="domain" description="Thiamine pyrophosphate enzyme TPP-binding" evidence="7">
    <location>
        <begin position="385"/>
        <end position="524"/>
    </location>
</feature>
<dbReference type="CDD" id="cd00568">
    <property type="entry name" value="TPP_enzymes"/>
    <property type="match status" value="1"/>
</dbReference>
<evidence type="ECO:0000256" key="4">
    <source>
        <dbReference type="ARBA" id="ARBA00023052"/>
    </source>
</evidence>
<evidence type="ECO:0000259" key="6">
    <source>
        <dbReference type="Pfam" id="PF00205"/>
    </source>
</evidence>
<dbReference type="AlphaFoldDB" id="A0A6A4RIL1"/>
<dbReference type="InterPro" id="IPR000399">
    <property type="entry name" value="TPP-bd_CS"/>
</dbReference>
<reference evidence="9 10" key="1">
    <citation type="submission" date="2019-12" db="EMBL/GenBank/DDBJ databases">
        <authorList>
            <person name="Zhang Y.-J."/>
        </authorList>
    </citation>
    <scope>NUCLEOTIDE SEQUENCE [LARGE SCALE GENOMIC DNA]</scope>
    <source>
        <strain evidence="9 10">H18S-6</strain>
    </source>
</reference>
<feature type="domain" description="Thiamine pyrophosphate enzyme N-terminal TPP-binding" evidence="8">
    <location>
        <begin position="4"/>
        <end position="113"/>
    </location>
</feature>
<feature type="domain" description="Thiamine pyrophosphate enzyme central" evidence="6">
    <location>
        <begin position="190"/>
        <end position="321"/>
    </location>
</feature>
<dbReference type="GO" id="GO:0009097">
    <property type="term" value="P:isoleucine biosynthetic process"/>
    <property type="evidence" value="ECO:0007669"/>
    <property type="project" value="TreeGrafter"/>
</dbReference>
<dbReference type="PROSITE" id="PS00187">
    <property type="entry name" value="TPP_ENZYMES"/>
    <property type="match status" value="1"/>
</dbReference>
<keyword evidence="9" id="KW-0456">Lyase</keyword>
<dbReference type="InterPro" id="IPR012000">
    <property type="entry name" value="Thiamin_PyroP_enz_cen_dom"/>
</dbReference>
<dbReference type="NCBIfam" id="NF005712">
    <property type="entry name" value="PRK07524.1"/>
    <property type="match status" value="1"/>
</dbReference>
<dbReference type="Proteomes" id="UP000441586">
    <property type="component" value="Unassembled WGS sequence"/>
</dbReference>
<comment type="cofactor">
    <cofactor evidence="1">
        <name>thiamine diphosphate</name>
        <dbReference type="ChEBI" id="CHEBI:58937"/>
    </cofactor>
</comment>
<dbReference type="InterPro" id="IPR045229">
    <property type="entry name" value="TPP_enz"/>
</dbReference>
<dbReference type="GO" id="GO:0000287">
    <property type="term" value="F:magnesium ion binding"/>
    <property type="evidence" value="ECO:0007669"/>
    <property type="project" value="InterPro"/>
</dbReference>
<dbReference type="GO" id="GO:0030976">
    <property type="term" value="F:thiamine pyrophosphate binding"/>
    <property type="evidence" value="ECO:0007669"/>
    <property type="project" value="InterPro"/>
</dbReference>
<name>A0A6A4RIL1_9RHOB</name>
<dbReference type="GO" id="GO:0003984">
    <property type="term" value="F:acetolactate synthase activity"/>
    <property type="evidence" value="ECO:0007669"/>
    <property type="project" value="TreeGrafter"/>
</dbReference>
<sequence length="532" mass="55199">MTSIGEALVTQLAERGVDTVFGIPGVHTVELYRGLAASGIRHVTPRHEQGAGFMADGYARVSGKPGVAFVITGPGLTNTLTPMAQARADSIPMLVVSGVNRLSSLGKGLGCLHELPNQHAMVSTVALVSTQVRQSDDLSSALTKAFLPFSSGRPGPTHVEVPLDVAGGDYVKTSVTAETGHHTSLDPDQVSRAVKALEAAKAPVILAGGGSVAAAELVRDLAERLDAPVVQTVNARGVMFDHPLGVPASPSLRAVRDLIEGADMVLAVGTELGPTDYDMYATGSMARMQGLIRIDCCSEQIGRHPAEIGLQGDARAVLDVLIADLRRKNSSTGAGADRAAQTRTAAFEELGPEYRSQVQILDAMRIAASGAVMVGDSTQPIYAGNLYYDHDRAGGWFNAATGYGALGYAIPAAIGAAIADPGARVICIAGDGGAQFSLPEIMAAVDEKLPIIFVVWNNHGYREIATSMQDVGVTVVGCDPTPPNFEATALSFGIPHQKCGTDPQAVATAVTACADITGPCMIEIEAPVFTPS</sequence>
<evidence type="ECO:0000259" key="7">
    <source>
        <dbReference type="Pfam" id="PF02775"/>
    </source>
</evidence>
<evidence type="ECO:0000313" key="10">
    <source>
        <dbReference type="Proteomes" id="UP000441586"/>
    </source>
</evidence>
<comment type="caution">
    <text evidence="9">The sequence shown here is derived from an EMBL/GenBank/DDBJ whole genome shotgun (WGS) entry which is preliminary data.</text>
</comment>
<gene>
    <name evidence="9" type="ORF">GP644_12635</name>
</gene>
<dbReference type="GO" id="GO:0047435">
    <property type="term" value="F:5-guanidino-2-oxopentanoate decarboxylase activity"/>
    <property type="evidence" value="ECO:0007669"/>
    <property type="project" value="UniProtKB-EC"/>
</dbReference>
<dbReference type="InterPro" id="IPR012001">
    <property type="entry name" value="Thiamin_PyroP_enz_TPP-bd_dom"/>
</dbReference>
<keyword evidence="4 5" id="KW-0786">Thiamine pyrophosphate</keyword>
<dbReference type="Pfam" id="PF02776">
    <property type="entry name" value="TPP_enzyme_N"/>
    <property type="match status" value="1"/>
</dbReference>
<dbReference type="InterPro" id="IPR029035">
    <property type="entry name" value="DHS-like_NAD/FAD-binding_dom"/>
</dbReference>
<dbReference type="PANTHER" id="PTHR18968">
    <property type="entry name" value="THIAMINE PYROPHOSPHATE ENZYMES"/>
    <property type="match status" value="1"/>
</dbReference>
<proteinExistence type="inferred from homology"/>
<evidence type="ECO:0000256" key="2">
    <source>
        <dbReference type="ARBA" id="ARBA00007812"/>
    </source>
</evidence>
<dbReference type="GO" id="GO:0050660">
    <property type="term" value="F:flavin adenine dinucleotide binding"/>
    <property type="evidence" value="ECO:0007669"/>
    <property type="project" value="TreeGrafter"/>
</dbReference>
<dbReference type="EC" id="4.1.1.75" evidence="9"/>
<accession>A0A6A4RIL1</accession>
<keyword evidence="3" id="KW-0808">Transferase</keyword>
<dbReference type="GO" id="GO:0009099">
    <property type="term" value="P:L-valine biosynthetic process"/>
    <property type="evidence" value="ECO:0007669"/>
    <property type="project" value="TreeGrafter"/>
</dbReference>
<evidence type="ECO:0000256" key="3">
    <source>
        <dbReference type="ARBA" id="ARBA00022679"/>
    </source>
</evidence>
<evidence type="ECO:0000259" key="8">
    <source>
        <dbReference type="Pfam" id="PF02776"/>
    </source>
</evidence>
<protein>
    <submittedName>
        <fullName evidence="9">5-guanidino-2-oxopentanoate decarboxylase</fullName>
        <ecNumber evidence="9">4.1.1.75</ecNumber>
    </submittedName>
</protein>
<dbReference type="Pfam" id="PF02775">
    <property type="entry name" value="TPP_enzyme_C"/>
    <property type="match status" value="1"/>
</dbReference>
<dbReference type="RefSeq" id="WP_158979875.1">
    <property type="nucleotide sequence ID" value="NZ_WSFO01000007.1"/>
</dbReference>
<dbReference type="InterPro" id="IPR029061">
    <property type="entry name" value="THDP-binding"/>
</dbReference>
<evidence type="ECO:0000256" key="5">
    <source>
        <dbReference type="RuleBase" id="RU362132"/>
    </source>
</evidence>
<dbReference type="PANTHER" id="PTHR18968:SF13">
    <property type="entry name" value="ACETOLACTATE SYNTHASE CATALYTIC SUBUNIT, MITOCHONDRIAL"/>
    <property type="match status" value="1"/>
</dbReference>
<evidence type="ECO:0000256" key="1">
    <source>
        <dbReference type="ARBA" id="ARBA00001964"/>
    </source>
</evidence>
<dbReference type="GO" id="GO:0005948">
    <property type="term" value="C:acetolactate synthase complex"/>
    <property type="evidence" value="ECO:0007669"/>
    <property type="project" value="TreeGrafter"/>
</dbReference>
<dbReference type="Gene3D" id="3.40.50.1220">
    <property type="entry name" value="TPP-binding domain"/>
    <property type="match status" value="1"/>
</dbReference>
<dbReference type="CDD" id="cd07035">
    <property type="entry name" value="TPP_PYR_POX_like"/>
    <property type="match status" value="1"/>
</dbReference>
<comment type="similarity">
    <text evidence="2 5">Belongs to the TPP enzyme family.</text>
</comment>
<dbReference type="SUPFAM" id="SSF52467">
    <property type="entry name" value="DHS-like NAD/FAD-binding domain"/>
    <property type="match status" value="1"/>
</dbReference>
<dbReference type="EMBL" id="WSFO01000007">
    <property type="protein sequence ID" value="KAE9629261.1"/>
    <property type="molecule type" value="Genomic_DNA"/>
</dbReference>
<dbReference type="Gene3D" id="3.40.50.970">
    <property type="match status" value="2"/>
</dbReference>